<dbReference type="PROSITE" id="PS50109">
    <property type="entry name" value="HIS_KIN"/>
    <property type="match status" value="1"/>
</dbReference>
<evidence type="ECO:0000256" key="11">
    <source>
        <dbReference type="ARBA" id="ARBA00022989"/>
    </source>
</evidence>
<evidence type="ECO:0000256" key="9">
    <source>
        <dbReference type="ARBA" id="ARBA00022777"/>
    </source>
</evidence>
<comment type="caution">
    <text evidence="17">The sequence shown here is derived from an EMBL/GenBank/DDBJ whole genome shotgun (WGS) entry which is preliminary data.</text>
</comment>
<dbReference type="Gene3D" id="1.10.287.130">
    <property type="match status" value="1"/>
</dbReference>
<evidence type="ECO:0000256" key="12">
    <source>
        <dbReference type="ARBA" id="ARBA00023012"/>
    </source>
</evidence>
<dbReference type="EC" id="2.7.13.3" evidence="3"/>
<evidence type="ECO:0000256" key="7">
    <source>
        <dbReference type="ARBA" id="ARBA00022692"/>
    </source>
</evidence>
<keyword evidence="7 14" id="KW-0812">Transmembrane</keyword>
<dbReference type="InterPro" id="IPR005467">
    <property type="entry name" value="His_kinase_dom"/>
</dbReference>
<evidence type="ECO:0000256" key="8">
    <source>
        <dbReference type="ARBA" id="ARBA00022741"/>
    </source>
</evidence>
<proteinExistence type="predicted"/>
<accession>A0A0B0IKJ1</accession>
<keyword evidence="18" id="KW-1185">Reference proteome</keyword>
<evidence type="ECO:0000256" key="2">
    <source>
        <dbReference type="ARBA" id="ARBA00004651"/>
    </source>
</evidence>
<keyword evidence="5" id="KW-0597">Phosphoprotein</keyword>
<dbReference type="InterPro" id="IPR036890">
    <property type="entry name" value="HATPase_C_sf"/>
</dbReference>
<evidence type="ECO:0000256" key="10">
    <source>
        <dbReference type="ARBA" id="ARBA00022840"/>
    </source>
</evidence>
<dbReference type="InterPro" id="IPR003661">
    <property type="entry name" value="HisK_dim/P_dom"/>
</dbReference>
<evidence type="ECO:0000256" key="4">
    <source>
        <dbReference type="ARBA" id="ARBA00022475"/>
    </source>
</evidence>
<dbReference type="SUPFAM" id="SSF55874">
    <property type="entry name" value="ATPase domain of HSP90 chaperone/DNA topoisomerase II/histidine kinase"/>
    <property type="match status" value="1"/>
</dbReference>
<dbReference type="CDD" id="cd00075">
    <property type="entry name" value="HATPase"/>
    <property type="match status" value="1"/>
</dbReference>
<evidence type="ECO:0000259" key="16">
    <source>
        <dbReference type="PROSITE" id="PS50885"/>
    </source>
</evidence>
<evidence type="ECO:0000313" key="18">
    <source>
        <dbReference type="Proteomes" id="UP000030832"/>
    </source>
</evidence>
<dbReference type="EMBL" id="JRJU01000011">
    <property type="protein sequence ID" value="KHF40196.1"/>
    <property type="molecule type" value="Genomic_DNA"/>
</dbReference>
<keyword evidence="6" id="KW-0808">Transferase</keyword>
<evidence type="ECO:0000256" key="3">
    <source>
        <dbReference type="ARBA" id="ARBA00012438"/>
    </source>
</evidence>
<dbReference type="PROSITE" id="PS50885">
    <property type="entry name" value="HAMP"/>
    <property type="match status" value="1"/>
</dbReference>
<feature type="transmembrane region" description="Helical" evidence="14">
    <location>
        <begin position="7"/>
        <end position="30"/>
    </location>
</feature>
<dbReference type="SUPFAM" id="SSF47384">
    <property type="entry name" value="Homodimeric domain of signal transducing histidine kinase"/>
    <property type="match status" value="1"/>
</dbReference>
<dbReference type="SUPFAM" id="SSF158472">
    <property type="entry name" value="HAMP domain-like"/>
    <property type="match status" value="1"/>
</dbReference>
<keyword evidence="12" id="KW-0902">Two-component regulatory system</keyword>
<comment type="catalytic activity">
    <reaction evidence="1">
        <text>ATP + protein L-histidine = ADP + protein N-phospho-L-histidine.</text>
        <dbReference type="EC" id="2.7.13.3"/>
    </reaction>
</comment>
<dbReference type="STRING" id="333138.LQ50_10650"/>
<comment type="subcellular location">
    <subcellularLocation>
        <location evidence="2">Cell membrane</location>
        <topology evidence="2">Multi-pass membrane protein</topology>
    </subcellularLocation>
</comment>
<evidence type="ECO:0000256" key="1">
    <source>
        <dbReference type="ARBA" id="ARBA00000085"/>
    </source>
</evidence>
<evidence type="ECO:0000313" key="17">
    <source>
        <dbReference type="EMBL" id="KHF40196.1"/>
    </source>
</evidence>
<dbReference type="GO" id="GO:0005886">
    <property type="term" value="C:plasma membrane"/>
    <property type="evidence" value="ECO:0007669"/>
    <property type="project" value="UniProtKB-SubCell"/>
</dbReference>
<dbReference type="Gene3D" id="6.10.340.10">
    <property type="match status" value="1"/>
</dbReference>
<name>A0A0B0IKJ1_9BACI</name>
<dbReference type="PANTHER" id="PTHR45528:SF1">
    <property type="entry name" value="SENSOR HISTIDINE KINASE CPXA"/>
    <property type="match status" value="1"/>
</dbReference>
<sequence>MSISHRITWFSTVWLFLLLLIVNGGIYLLFEHLTREAELTRVSVQAESIAEVIRPDRGLTAGQTELLAAYVPGDGMIRIIREDGSEATTITKDPTLRAIPRMFSKAQEKEQIIHNGERLAIARFPLIWNDGSVVTLEYTERMDTFESTLTILRIVLIVASLLVIIPAFLAGRSLSRVLVRPIQSLINTMEGIQKSGTFQRIDVSEKSKDELDQMGRTFNRMIELLESNYEKQQKFVSDASHELKTPLTVIESYARLLKRWGMSDPDRLKEAVEAIYDESQRMKSLTKQMLSLATGEPDKTVELEKVDLTKATTETARKLAQAYEREILVDAQASYTVLADDTRMKQLLFILLENGLKYSSDSLKIVLSHIPSYVKLEVSDKGIGIPEESLPHVFERFFRVDQARSRQTGGTGLGLAIAKSIVEAHGGEISVMSKENVGSTFVVLLPDMHFDKRRGEDS</sequence>
<dbReference type="SMART" id="SM00387">
    <property type="entry name" value="HATPase_c"/>
    <property type="match status" value="1"/>
</dbReference>
<organism evidence="17 18">
    <name type="scientific">Halalkalibacter okhensis</name>
    <dbReference type="NCBI Taxonomy" id="333138"/>
    <lineage>
        <taxon>Bacteria</taxon>
        <taxon>Bacillati</taxon>
        <taxon>Bacillota</taxon>
        <taxon>Bacilli</taxon>
        <taxon>Bacillales</taxon>
        <taxon>Bacillaceae</taxon>
        <taxon>Halalkalibacter</taxon>
    </lineage>
</organism>
<dbReference type="InterPro" id="IPR036097">
    <property type="entry name" value="HisK_dim/P_sf"/>
</dbReference>
<dbReference type="PRINTS" id="PR00344">
    <property type="entry name" value="BCTRLSENSOR"/>
</dbReference>
<dbReference type="GO" id="GO:0000155">
    <property type="term" value="F:phosphorelay sensor kinase activity"/>
    <property type="evidence" value="ECO:0007669"/>
    <property type="project" value="InterPro"/>
</dbReference>
<dbReference type="Pfam" id="PF00512">
    <property type="entry name" value="HisKA"/>
    <property type="match status" value="1"/>
</dbReference>
<dbReference type="Proteomes" id="UP000030832">
    <property type="component" value="Unassembled WGS sequence"/>
</dbReference>
<gene>
    <name evidence="17" type="ORF">LQ50_10650</name>
</gene>
<dbReference type="GO" id="GO:0005524">
    <property type="term" value="F:ATP binding"/>
    <property type="evidence" value="ECO:0007669"/>
    <property type="project" value="UniProtKB-KW"/>
</dbReference>
<keyword evidence="4" id="KW-1003">Cell membrane</keyword>
<dbReference type="SMART" id="SM00304">
    <property type="entry name" value="HAMP"/>
    <property type="match status" value="1"/>
</dbReference>
<evidence type="ECO:0000256" key="13">
    <source>
        <dbReference type="ARBA" id="ARBA00023136"/>
    </source>
</evidence>
<keyword evidence="11 14" id="KW-1133">Transmembrane helix</keyword>
<evidence type="ECO:0000259" key="15">
    <source>
        <dbReference type="PROSITE" id="PS50109"/>
    </source>
</evidence>
<feature type="domain" description="HAMP" evidence="16">
    <location>
        <begin position="176"/>
        <end position="230"/>
    </location>
</feature>
<dbReference type="AlphaFoldDB" id="A0A0B0IKJ1"/>
<feature type="transmembrane region" description="Helical" evidence="14">
    <location>
        <begin position="151"/>
        <end position="170"/>
    </location>
</feature>
<protein>
    <recommendedName>
        <fullName evidence="3">histidine kinase</fullName>
        <ecNumber evidence="3">2.7.13.3</ecNumber>
    </recommendedName>
</protein>
<dbReference type="Pfam" id="PF00672">
    <property type="entry name" value="HAMP"/>
    <property type="match status" value="1"/>
</dbReference>
<dbReference type="RefSeq" id="WP_034628744.1">
    <property type="nucleotide sequence ID" value="NZ_JRJU01000011.1"/>
</dbReference>
<dbReference type="InterPro" id="IPR003660">
    <property type="entry name" value="HAMP_dom"/>
</dbReference>
<dbReference type="OrthoDB" id="9786919at2"/>
<dbReference type="CDD" id="cd00082">
    <property type="entry name" value="HisKA"/>
    <property type="match status" value="1"/>
</dbReference>
<dbReference type="InterPro" id="IPR004358">
    <property type="entry name" value="Sig_transdc_His_kin-like_C"/>
</dbReference>
<dbReference type="SMART" id="SM00388">
    <property type="entry name" value="HisKA"/>
    <property type="match status" value="1"/>
</dbReference>
<dbReference type="CDD" id="cd06225">
    <property type="entry name" value="HAMP"/>
    <property type="match status" value="1"/>
</dbReference>
<keyword evidence="10" id="KW-0067">ATP-binding</keyword>
<dbReference type="Gene3D" id="3.30.565.10">
    <property type="entry name" value="Histidine kinase-like ATPase, C-terminal domain"/>
    <property type="match status" value="1"/>
</dbReference>
<evidence type="ECO:0000256" key="14">
    <source>
        <dbReference type="SAM" id="Phobius"/>
    </source>
</evidence>
<dbReference type="eggNOG" id="COG5002">
    <property type="taxonomic scope" value="Bacteria"/>
</dbReference>
<feature type="domain" description="Histidine kinase" evidence="15">
    <location>
        <begin position="238"/>
        <end position="449"/>
    </location>
</feature>
<evidence type="ECO:0000256" key="5">
    <source>
        <dbReference type="ARBA" id="ARBA00022553"/>
    </source>
</evidence>
<dbReference type="PANTHER" id="PTHR45528">
    <property type="entry name" value="SENSOR HISTIDINE KINASE CPXA"/>
    <property type="match status" value="1"/>
</dbReference>
<keyword evidence="13 14" id="KW-0472">Membrane</keyword>
<keyword evidence="8" id="KW-0547">Nucleotide-binding</keyword>
<dbReference type="InterPro" id="IPR003594">
    <property type="entry name" value="HATPase_dom"/>
</dbReference>
<dbReference type="Pfam" id="PF02518">
    <property type="entry name" value="HATPase_c"/>
    <property type="match status" value="1"/>
</dbReference>
<reference evidence="17 18" key="1">
    <citation type="submission" date="2014-09" db="EMBL/GenBank/DDBJ databases">
        <title>Genome sequencing and annotation of Bacillus Okhensis strain Kh10-101T.</title>
        <authorList>
            <person name="Prakash J.S."/>
        </authorList>
    </citation>
    <scope>NUCLEOTIDE SEQUENCE [LARGE SCALE GENOMIC DNA]</scope>
    <source>
        <strain evidence="18">Kh10-101T</strain>
    </source>
</reference>
<evidence type="ECO:0000256" key="6">
    <source>
        <dbReference type="ARBA" id="ARBA00022679"/>
    </source>
</evidence>
<dbReference type="FunFam" id="1.10.287.130:FF:000001">
    <property type="entry name" value="Two-component sensor histidine kinase"/>
    <property type="match status" value="1"/>
</dbReference>
<dbReference type="InterPro" id="IPR050398">
    <property type="entry name" value="HssS/ArlS-like"/>
</dbReference>
<keyword evidence="9" id="KW-0418">Kinase</keyword>
<dbReference type="FunFam" id="3.30.565.10:FF:000006">
    <property type="entry name" value="Sensor histidine kinase WalK"/>
    <property type="match status" value="1"/>
</dbReference>